<dbReference type="SUPFAM" id="SSF53474">
    <property type="entry name" value="alpha/beta-Hydrolases"/>
    <property type="match status" value="1"/>
</dbReference>
<evidence type="ECO:0000313" key="2">
    <source>
        <dbReference type="EMBL" id="MCX7571552.1"/>
    </source>
</evidence>
<gene>
    <name evidence="2" type="ORF">OS242_16510</name>
</gene>
<proteinExistence type="predicted"/>
<comment type="caution">
    <text evidence="2">The sequence shown here is derived from an EMBL/GenBank/DDBJ whole genome shotgun (WGS) entry which is preliminary data.</text>
</comment>
<dbReference type="InterPro" id="IPR000073">
    <property type="entry name" value="AB_hydrolase_1"/>
</dbReference>
<dbReference type="InterPro" id="IPR029058">
    <property type="entry name" value="AB_hydrolase_fold"/>
</dbReference>
<name>A0ABT3X6S2_9BACL</name>
<dbReference type="PANTHER" id="PTHR46438:SF11">
    <property type="entry name" value="LIPASE-RELATED"/>
    <property type="match status" value="1"/>
</dbReference>
<accession>A0ABT3X6S2</accession>
<dbReference type="PANTHER" id="PTHR46438">
    <property type="entry name" value="ALPHA/BETA-HYDROLASES SUPERFAMILY PROTEIN"/>
    <property type="match status" value="1"/>
</dbReference>
<dbReference type="PRINTS" id="PR00111">
    <property type="entry name" value="ABHYDROLASE"/>
</dbReference>
<dbReference type="Proteomes" id="UP001208017">
    <property type="component" value="Unassembled WGS sequence"/>
</dbReference>
<dbReference type="EMBL" id="JAPMLT010000011">
    <property type="protein sequence ID" value="MCX7571552.1"/>
    <property type="molecule type" value="Genomic_DNA"/>
</dbReference>
<keyword evidence="3" id="KW-1185">Reference proteome</keyword>
<keyword evidence="2" id="KW-0378">Hydrolase</keyword>
<evidence type="ECO:0000313" key="3">
    <source>
        <dbReference type="Proteomes" id="UP001208017"/>
    </source>
</evidence>
<dbReference type="GO" id="GO:0016787">
    <property type="term" value="F:hydrolase activity"/>
    <property type="evidence" value="ECO:0007669"/>
    <property type="project" value="UniProtKB-KW"/>
</dbReference>
<reference evidence="2 3" key="1">
    <citation type="submission" date="2022-11" db="EMBL/GenBank/DDBJ databases">
        <title>Study of microbial diversity in lake waters.</title>
        <authorList>
            <person name="Zhang J."/>
        </authorList>
    </citation>
    <scope>NUCLEOTIDE SEQUENCE [LARGE SCALE GENOMIC DNA]</scope>
    <source>
        <strain evidence="2 3">DT12</strain>
    </source>
</reference>
<dbReference type="Pfam" id="PF12697">
    <property type="entry name" value="Abhydrolase_6"/>
    <property type="match status" value="1"/>
</dbReference>
<evidence type="ECO:0000259" key="1">
    <source>
        <dbReference type="Pfam" id="PF12697"/>
    </source>
</evidence>
<organism evidence="2 3">
    <name type="scientific">Tumebacillus lacus</name>
    <dbReference type="NCBI Taxonomy" id="2995335"/>
    <lineage>
        <taxon>Bacteria</taxon>
        <taxon>Bacillati</taxon>
        <taxon>Bacillota</taxon>
        <taxon>Bacilli</taxon>
        <taxon>Bacillales</taxon>
        <taxon>Alicyclobacillaceae</taxon>
        <taxon>Tumebacillus</taxon>
    </lineage>
</organism>
<dbReference type="Gene3D" id="3.40.50.1820">
    <property type="entry name" value="alpha/beta hydrolase"/>
    <property type="match status" value="1"/>
</dbReference>
<sequence length="257" mass="28090">MKRFTIQADGTDVTVYEQAGDGELTVLFLHGVGSTAKVWSQSMRRLQPFGRIVAIDLPGFAGGSALPETIEDLSDLAPFVCRVLDELGIESAVWIGNSLGGRIAVEACLNAPERVRGLGLICSAGVRLPGVEIATPYSMGEEEFNSRVFYQPERFFSLQSPTSRQATLDSRRRYEELMERTEVMDFSERLSEIRVPTTLIWGRHDGVIPLAIGEAFAKGIAGAQLHVLELAAHAPHLEQPERVNDLLEALLSTVSPA</sequence>
<protein>
    <submittedName>
        <fullName evidence="2">Alpha/beta fold hydrolase</fullName>
    </submittedName>
</protein>
<feature type="domain" description="AB hydrolase-1" evidence="1">
    <location>
        <begin position="26"/>
        <end position="245"/>
    </location>
</feature>
<dbReference type="RefSeq" id="WP_267152799.1">
    <property type="nucleotide sequence ID" value="NZ_JAPMLT010000011.1"/>
</dbReference>